<accession>Q23VZ4</accession>
<dbReference type="InterPro" id="IPR004046">
    <property type="entry name" value="GST_C"/>
</dbReference>
<dbReference type="PANTHER" id="PTHR11571:SF222">
    <property type="entry name" value="GLUTATHIONE TRANSFERASE"/>
    <property type="match status" value="1"/>
</dbReference>
<dbReference type="EC" id="2.5.1.18" evidence="3"/>
<dbReference type="OrthoDB" id="338458at2759"/>
<feature type="domain" description="GST N-terminal" evidence="6">
    <location>
        <begin position="11"/>
        <end position="93"/>
    </location>
</feature>
<dbReference type="GO" id="GO:0004364">
    <property type="term" value="F:glutathione transferase activity"/>
    <property type="evidence" value="ECO:0007669"/>
    <property type="project" value="UniProtKB-EC"/>
</dbReference>
<protein>
    <recommendedName>
        <fullName evidence="3">glutathione transferase</fullName>
        <ecNumber evidence="3">2.5.1.18</ecNumber>
    </recommendedName>
</protein>
<dbReference type="SUPFAM" id="SSF47616">
    <property type="entry name" value="GST C-terminal domain-like"/>
    <property type="match status" value="1"/>
</dbReference>
<keyword evidence="4" id="KW-0808">Transferase</keyword>
<sequence length="247" mass="29222">MSKQSQENQQTDLVLGYWPFAGRNMPVIFMLEILNIPYQVNIFDQNTWFGKEKEDLNLDFPNLPFLIDNSNGMKITEIHNIVNYILYKYEKGRNLQDIHRSSPYTQSRNRVKLSADHSSYNPIDDFKIDEIRFILNDVFTQISSATAKFPQENQIKYAQDTIVPKLNKLIKFIEQKNQATTSYTQYFVMGYLSVVDCYFYIISKYFQKYFPSLYDDYSHVFDLVLNSFENIPEIKKYINSDKYPTLG</sequence>
<gene>
    <name evidence="7" type="ORF">TTHERM_00794370</name>
</gene>
<dbReference type="KEGG" id="tet:TTHERM_00794370"/>
<dbReference type="InterPro" id="IPR004045">
    <property type="entry name" value="Glutathione_S-Trfase_N"/>
</dbReference>
<evidence type="ECO:0000313" key="8">
    <source>
        <dbReference type="Proteomes" id="UP000009168"/>
    </source>
</evidence>
<dbReference type="EMBL" id="GG662609">
    <property type="protein sequence ID" value="EAS00711.1"/>
    <property type="molecule type" value="Genomic_DNA"/>
</dbReference>
<dbReference type="PANTHER" id="PTHR11571">
    <property type="entry name" value="GLUTATHIONE S-TRANSFERASE"/>
    <property type="match status" value="1"/>
</dbReference>
<dbReference type="InterPro" id="IPR036282">
    <property type="entry name" value="Glutathione-S-Trfase_C_sf"/>
</dbReference>
<dbReference type="HOGENOM" id="CLU_039475_2_0_1"/>
<dbReference type="SUPFAM" id="SSF52833">
    <property type="entry name" value="Thioredoxin-like"/>
    <property type="match status" value="1"/>
</dbReference>
<dbReference type="RefSeq" id="XP_001020956.1">
    <property type="nucleotide sequence ID" value="XM_001020956.3"/>
</dbReference>
<dbReference type="Gene3D" id="1.20.1050.10">
    <property type="match status" value="1"/>
</dbReference>
<comment type="catalytic activity">
    <reaction evidence="5">
        <text>RX + glutathione = an S-substituted glutathione + a halide anion + H(+)</text>
        <dbReference type="Rhea" id="RHEA:16437"/>
        <dbReference type="ChEBI" id="CHEBI:15378"/>
        <dbReference type="ChEBI" id="CHEBI:16042"/>
        <dbReference type="ChEBI" id="CHEBI:17792"/>
        <dbReference type="ChEBI" id="CHEBI:57925"/>
        <dbReference type="ChEBI" id="CHEBI:90779"/>
        <dbReference type="EC" id="2.5.1.18"/>
    </reaction>
</comment>
<dbReference type="InterPro" id="IPR036249">
    <property type="entry name" value="Thioredoxin-like_sf"/>
</dbReference>
<comment type="function">
    <text evidence="1">Conjugation of reduced glutathione to a wide number of exogenous and endogenous hydrophobic electrophiles.</text>
</comment>
<dbReference type="GO" id="GO:0006749">
    <property type="term" value="P:glutathione metabolic process"/>
    <property type="evidence" value="ECO:0007669"/>
    <property type="project" value="TreeGrafter"/>
</dbReference>
<dbReference type="STRING" id="312017.Q23VZ4"/>
<comment type="similarity">
    <text evidence="2">Belongs to the GST superfamily. Mu family.</text>
</comment>
<dbReference type="GeneID" id="7825513"/>
<reference evidence="8" key="1">
    <citation type="journal article" date="2006" name="PLoS Biol.">
        <title>Macronuclear genome sequence of the ciliate Tetrahymena thermophila, a model eukaryote.</title>
        <authorList>
            <person name="Eisen J.A."/>
            <person name="Coyne R.S."/>
            <person name="Wu M."/>
            <person name="Wu D."/>
            <person name="Thiagarajan M."/>
            <person name="Wortman J.R."/>
            <person name="Badger J.H."/>
            <person name="Ren Q."/>
            <person name="Amedeo P."/>
            <person name="Jones K.M."/>
            <person name="Tallon L.J."/>
            <person name="Delcher A.L."/>
            <person name="Salzberg S.L."/>
            <person name="Silva J.C."/>
            <person name="Haas B.J."/>
            <person name="Majoros W.H."/>
            <person name="Farzad M."/>
            <person name="Carlton J.M."/>
            <person name="Smith R.K. Jr."/>
            <person name="Garg J."/>
            <person name="Pearlman R.E."/>
            <person name="Karrer K.M."/>
            <person name="Sun L."/>
            <person name="Manning G."/>
            <person name="Elde N.C."/>
            <person name="Turkewitz A.P."/>
            <person name="Asai D.J."/>
            <person name="Wilkes D.E."/>
            <person name="Wang Y."/>
            <person name="Cai H."/>
            <person name="Collins K."/>
            <person name="Stewart B.A."/>
            <person name="Lee S.R."/>
            <person name="Wilamowska K."/>
            <person name="Weinberg Z."/>
            <person name="Ruzzo W.L."/>
            <person name="Wloga D."/>
            <person name="Gaertig J."/>
            <person name="Frankel J."/>
            <person name="Tsao C.-C."/>
            <person name="Gorovsky M.A."/>
            <person name="Keeling P.J."/>
            <person name="Waller R.F."/>
            <person name="Patron N.J."/>
            <person name="Cherry J.M."/>
            <person name="Stover N.A."/>
            <person name="Krieger C.J."/>
            <person name="del Toro C."/>
            <person name="Ryder H.F."/>
            <person name="Williamson S.C."/>
            <person name="Barbeau R.A."/>
            <person name="Hamilton E.P."/>
            <person name="Orias E."/>
        </authorList>
    </citation>
    <scope>NUCLEOTIDE SEQUENCE [LARGE SCALE GENOMIC DNA]</scope>
    <source>
        <strain evidence="8">SB210</strain>
    </source>
</reference>
<evidence type="ECO:0000256" key="3">
    <source>
        <dbReference type="ARBA" id="ARBA00012452"/>
    </source>
</evidence>
<organism evidence="7 8">
    <name type="scientific">Tetrahymena thermophila (strain SB210)</name>
    <dbReference type="NCBI Taxonomy" id="312017"/>
    <lineage>
        <taxon>Eukaryota</taxon>
        <taxon>Sar</taxon>
        <taxon>Alveolata</taxon>
        <taxon>Ciliophora</taxon>
        <taxon>Intramacronucleata</taxon>
        <taxon>Oligohymenophorea</taxon>
        <taxon>Hymenostomatida</taxon>
        <taxon>Tetrahymenina</taxon>
        <taxon>Tetrahymenidae</taxon>
        <taxon>Tetrahymena</taxon>
    </lineage>
</organism>
<evidence type="ECO:0000256" key="4">
    <source>
        <dbReference type="ARBA" id="ARBA00022679"/>
    </source>
</evidence>
<dbReference type="Proteomes" id="UP000009168">
    <property type="component" value="Unassembled WGS sequence"/>
</dbReference>
<evidence type="ECO:0000256" key="2">
    <source>
        <dbReference type="ARBA" id="ARBA00005861"/>
    </source>
</evidence>
<dbReference type="Gene3D" id="3.40.30.10">
    <property type="entry name" value="Glutaredoxin"/>
    <property type="match status" value="1"/>
</dbReference>
<dbReference type="PROSITE" id="PS50404">
    <property type="entry name" value="GST_NTER"/>
    <property type="match status" value="1"/>
</dbReference>
<proteinExistence type="inferred from homology"/>
<evidence type="ECO:0000259" key="6">
    <source>
        <dbReference type="PROSITE" id="PS50404"/>
    </source>
</evidence>
<dbReference type="AlphaFoldDB" id="Q23VZ4"/>
<evidence type="ECO:0000256" key="1">
    <source>
        <dbReference type="ARBA" id="ARBA00003701"/>
    </source>
</evidence>
<dbReference type="Pfam" id="PF14497">
    <property type="entry name" value="GST_C_3"/>
    <property type="match status" value="1"/>
</dbReference>
<evidence type="ECO:0000313" key="7">
    <source>
        <dbReference type="EMBL" id="EAS00711.1"/>
    </source>
</evidence>
<keyword evidence="8" id="KW-1185">Reference proteome</keyword>
<name>Q23VZ4_TETTS</name>
<dbReference type="InterPro" id="IPR050213">
    <property type="entry name" value="GST_superfamily"/>
</dbReference>
<evidence type="ECO:0000256" key="5">
    <source>
        <dbReference type="ARBA" id="ARBA00047960"/>
    </source>
</evidence>
<dbReference type="InParanoid" id="Q23VZ4"/>